<dbReference type="Pfam" id="PF00158">
    <property type="entry name" value="Sigma54_activat"/>
    <property type="match status" value="1"/>
</dbReference>
<dbReference type="InterPro" id="IPR003018">
    <property type="entry name" value="GAF"/>
</dbReference>
<evidence type="ECO:0000313" key="7">
    <source>
        <dbReference type="EMBL" id="TCL42253.1"/>
    </source>
</evidence>
<keyword evidence="2" id="KW-0067">ATP-binding</keyword>
<dbReference type="EMBL" id="SLUK01000011">
    <property type="protein sequence ID" value="TCL42253.1"/>
    <property type="molecule type" value="Genomic_DNA"/>
</dbReference>
<dbReference type="PROSITE" id="PS00675">
    <property type="entry name" value="SIGMA54_INTERACT_1"/>
    <property type="match status" value="1"/>
</dbReference>
<evidence type="ECO:0000259" key="6">
    <source>
        <dbReference type="PROSITE" id="PS50045"/>
    </source>
</evidence>
<reference evidence="7 8" key="1">
    <citation type="submission" date="2019-03" db="EMBL/GenBank/DDBJ databases">
        <title>Genomic Encyclopedia of Type Strains, Phase IV (KMG-IV): sequencing the most valuable type-strain genomes for metagenomic binning, comparative biology and taxonomic classification.</title>
        <authorList>
            <person name="Goeker M."/>
        </authorList>
    </citation>
    <scope>NUCLEOTIDE SEQUENCE [LARGE SCALE GENOMIC DNA]</scope>
    <source>
        <strain evidence="7 8">DSM 100433</strain>
    </source>
</reference>
<dbReference type="Gene3D" id="3.40.50.300">
    <property type="entry name" value="P-loop containing nucleotide triphosphate hydrolases"/>
    <property type="match status" value="1"/>
</dbReference>
<dbReference type="Gene3D" id="3.30.450.40">
    <property type="match status" value="1"/>
</dbReference>
<keyword evidence="4" id="KW-0238">DNA-binding</keyword>
<keyword evidence="8" id="KW-1185">Reference proteome</keyword>
<name>A0A9X8Y7D4_9FIRM</name>
<dbReference type="GO" id="GO:0043565">
    <property type="term" value="F:sequence-specific DNA binding"/>
    <property type="evidence" value="ECO:0007669"/>
    <property type="project" value="InterPro"/>
</dbReference>
<dbReference type="InterPro" id="IPR009057">
    <property type="entry name" value="Homeodomain-like_sf"/>
</dbReference>
<dbReference type="PANTHER" id="PTHR32071:SF57">
    <property type="entry name" value="C4-DICARBOXYLATE TRANSPORT TRANSCRIPTIONAL REGULATORY PROTEIN DCTD"/>
    <property type="match status" value="1"/>
</dbReference>
<dbReference type="Proteomes" id="UP000294682">
    <property type="component" value="Unassembled WGS sequence"/>
</dbReference>
<dbReference type="SMART" id="SM00382">
    <property type="entry name" value="AAA"/>
    <property type="match status" value="1"/>
</dbReference>
<dbReference type="InterPro" id="IPR003593">
    <property type="entry name" value="AAA+_ATPase"/>
</dbReference>
<keyword evidence="3" id="KW-0805">Transcription regulation</keyword>
<sequence>MAELLRNIQDTVARYAAIISRVLDVSVEIVDGNLFRLAGTGMFAPGVNRDMSSEGFVYRHVLQTRKRQVISDPGNDPLCTHCQHQNHCLEKFEISTPILCDGQVIGIIGLACQNEEEKLRLERKLDDYLDFLDQISDFIGIKAHEQLEAAHNRAMISMLDSVINKVDQGVLILGEEGEITTFNESARQQLHLGGGLLGRPVGIAFTGDTLGNAKEYKLAIDGTSRTVMGEIFSIGGSDPHYATVLLFTDSKKLHSQLYEMTSTVSSLGCQHIIGTSEQIVQLKLDIHKVARSSSTVLITGESGTGKELVATAIWQDSERKNQRFVAINCAAIPESLLESELFGYVKGAFTGADPNGKIGKFELAQGGVIFLDEIGDMPLHLQVKLLRVIQERKLMRIGSNQVIPVNVRIIAATNKDLRQMIEERKFREDLYYRLNVIPLHIPPLRERKEDIDSLVQFFIERYVRLFDKCYAGIDEQTMWYLREHRWAGNIRELENAVEFMVNMMEEDGRLTVSTLPKEIRETVGSGQNRSPDVMTLRELERREIAKALQRHPATTEGKRQAAKELGISMATLYRKLEQEENL</sequence>
<keyword evidence="1" id="KW-0547">Nucleotide-binding</keyword>
<accession>A0A9X8Y7D4</accession>
<dbReference type="InterPro" id="IPR002078">
    <property type="entry name" value="Sigma_54_int"/>
</dbReference>
<protein>
    <submittedName>
        <fullName evidence="7">Transcriptional regulator with PAS, ATPase and Fis domain</fullName>
    </submittedName>
</protein>
<evidence type="ECO:0000256" key="1">
    <source>
        <dbReference type="ARBA" id="ARBA00022741"/>
    </source>
</evidence>
<dbReference type="FunFam" id="3.40.50.300:FF:000006">
    <property type="entry name" value="DNA-binding transcriptional regulator NtrC"/>
    <property type="match status" value="1"/>
</dbReference>
<dbReference type="InterPro" id="IPR029016">
    <property type="entry name" value="GAF-like_dom_sf"/>
</dbReference>
<dbReference type="SUPFAM" id="SSF46689">
    <property type="entry name" value="Homeodomain-like"/>
    <property type="match status" value="1"/>
</dbReference>
<dbReference type="PANTHER" id="PTHR32071">
    <property type="entry name" value="TRANSCRIPTIONAL REGULATORY PROTEIN"/>
    <property type="match status" value="1"/>
</dbReference>
<dbReference type="Gene3D" id="1.10.10.60">
    <property type="entry name" value="Homeodomain-like"/>
    <property type="match status" value="1"/>
</dbReference>
<dbReference type="GO" id="GO:0006355">
    <property type="term" value="P:regulation of DNA-templated transcription"/>
    <property type="evidence" value="ECO:0007669"/>
    <property type="project" value="InterPro"/>
</dbReference>
<organism evidence="7 8">
    <name type="scientific">Harryflintia acetispora</name>
    <dbReference type="NCBI Taxonomy" id="1849041"/>
    <lineage>
        <taxon>Bacteria</taxon>
        <taxon>Bacillati</taxon>
        <taxon>Bacillota</taxon>
        <taxon>Clostridia</taxon>
        <taxon>Eubacteriales</taxon>
        <taxon>Oscillospiraceae</taxon>
        <taxon>Harryflintia</taxon>
    </lineage>
</organism>
<evidence type="ECO:0000313" key="8">
    <source>
        <dbReference type="Proteomes" id="UP000294682"/>
    </source>
</evidence>
<dbReference type="SUPFAM" id="SSF55781">
    <property type="entry name" value="GAF domain-like"/>
    <property type="match status" value="1"/>
</dbReference>
<dbReference type="PROSITE" id="PS50045">
    <property type="entry name" value="SIGMA54_INTERACT_4"/>
    <property type="match status" value="1"/>
</dbReference>
<evidence type="ECO:0000256" key="5">
    <source>
        <dbReference type="ARBA" id="ARBA00023163"/>
    </source>
</evidence>
<dbReference type="Pfam" id="PF13185">
    <property type="entry name" value="GAF_2"/>
    <property type="match status" value="1"/>
</dbReference>
<gene>
    <name evidence="7" type="ORF">EDD78_11116</name>
</gene>
<dbReference type="SUPFAM" id="SSF52540">
    <property type="entry name" value="P-loop containing nucleoside triphosphate hydrolases"/>
    <property type="match status" value="1"/>
</dbReference>
<dbReference type="Pfam" id="PF02954">
    <property type="entry name" value="HTH_8"/>
    <property type="match status" value="1"/>
</dbReference>
<dbReference type="Pfam" id="PF25601">
    <property type="entry name" value="AAA_lid_14"/>
    <property type="match status" value="1"/>
</dbReference>
<dbReference type="InterPro" id="IPR002197">
    <property type="entry name" value="HTH_Fis"/>
</dbReference>
<evidence type="ECO:0000256" key="3">
    <source>
        <dbReference type="ARBA" id="ARBA00023015"/>
    </source>
</evidence>
<dbReference type="InterPro" id="IPR027417">
    <property type="entry name" value="P-loop_NTPase"/>
</dbReference>
<evidence type="ECO:0000256" key="2">
    <source>
        <dbReference type="ARBA" id="ARBA00022840"/>
    </source>
</evidence>
<dbReference type="CDD" id="cd00009">
    <property type="entry name" value="AAA"/>
    <property type="match status" value="1"/>
</dbReference>
<dbReference type="AlphaFoldDB" id="A0A9X8Y7D4"/>
<dbReference type="InterPro" id="IPR058031">
    <property type="entry name" value="AAA_lid_NorR"/>
</dbReference>
<dbReference type="RefSeq" id="WP_207668681.1">
    <property type="nucleotide sequence ID" value="NZ_SLUK01000011.1"/>
</dbReference>
<comment type="caution">
    <text evidence="7">The sequence shown here is derived from an EMBL/GenBank/DDBJ whole genome shotgun (WGS) entry which is preliminary data.</text>
</comment>
<proteinExistence type="predicted"/>
<dbReference type="GO" id="GO:0005524">
    <property type="term" value="F:ATP binding"/>
    <property type="evidence" value="ECO:0007669"/>
    <property type="project" value="UniProtKB-KW"/>
</dbReference>
<dbReference type="Gene3D" id="1.10.8.60">
    <property type="match status" value="1"/>
</dbReference>
<feature type="domain" description="Sigma-54 factor interaction" evidence="6">
    <location>
        <begin position="272"/>
        <end position="502"/>
    </location>
</feature>
<evidence type="ECO:0000256" key="4">
    <source>
        <dbReference type="ARBA" id="ARBA00023125"/>
    </source>
</evidence>
<keyword evidence="5" id="KW-0804">Transcription</keyword>
<dbReference type="InterPro" id="IPR025662">
    <property type="entry name" value="Sigma_54_int_dom_ATP-bd_1"/>
</dbReference>